<proteinExistence type="predicted"/>
<name>A0ABP1Z0Q4_THIA3</name>
<comment type="caution">
    <text evidence="1">The sequence shown here is derived from an EMBL/GenBank/DDBJ whole genome shotgun (WGS) entry which is preliminary data.</text>
</comment>
<gene>
    <name evidence="1" type="ORF">THICB1_130052</name>
</gene>
<keyword evidence="2" id="KW-1185">Reference proteome</keyword>
<organism evidence="1 2">
    <name type="scientific">Thiomonas arsenitoxydans (strain DSM 22701 / CIP 110005 / 3As)</name>
    <dbReference type="NCBI Taxonomy" id="426114"/>
    <lineage>
        <taxon>Bacteria</taxon>
        <taxon>Pseudomonadati</taxon>
        <taxon>Pseudomonadota</taxon>
        <taxon>Betaproteobacteria</taxon>
        <taxon>Burkholderiales</taxon>
        <taxon>Thiomonas</taxon>
    </lineage>
</organism>
<sequence>MRLSAWETSFHYRRATALRDWIDCNVIMVWHAARLVGKTAQTIRHDLDRSSLLGPGIEQR</sequence>
<evidence type="ECO:0000313" key="2">
    <source>
        <dbReference type="Proteomes" id="UP000078599"/>
    </source>
</evidence>
<reference evidence="1 2" key="1">
    <citation type="submission" date="2015-03" db="EMBL/GenBank/DDBJ databases">
        <authorList>
            <person name="Regsiter A."/>
            <person name="william w."/>
        </authorList>
    </citation>
    <scope>NUCLEOTIDE SEQUENCE [LARGE SCALE GENOMIC DNA]</scope>
    <source>
        <strain evidence="1 2">CB1</strain>
    </source>
</reference>
<dbReference type="EMBL" id="CTRI01000005">
    <property type="protein sequence ID" value="CQR29999.1"/>
    <property type="molecule type" value="Genomic_DNA"/>
</dbReference>
<accession>A0ABP1Z0Q4</accession>
<dbReference type="Proteomes" id="UP000078599">
    <property type="component" value="Unassembled WGS sequence"/>
</dbReference>
<protein>
    <submittedName>
        <fullName evidence="1">Uncharacterized protein</fullName>
    </submittedName>
</protein>
<evidence type="ECO:0000313" key="1">
    <source>
        <dbReference type="EMBL" id="CQR29999.1"/>
    </source>
</evidence>